<keyword evidence="7" id="KW-1185">Reference proteome</keyword>
<dbReference type="AlphaFoldDB" id="A0A2V1HU53"/>
<evidence type="ECO:0000256" key="4">
    <source>
        <dbReference type="SAM" id="SignalP"/>
    </source>
</evidence>
<comment type="subcellular location">
    <subcellularLocation>
        <location evidence="1">Cell envelope</location>
    </subcellularLocation>
</comment>
<proteinExistence type="inferred from homology"/>
<dbReference type="RefSeq" id="WP_116757080.1">
    <property type="nucleotide sequence ID" value="NZ_JBHUEX010000001.1"/>
</dbReference>
<organism evidence="6 7">
    <name type="scientific">Amnibacterium flavum</name>
    <dbReference type="NCBI Taxonomy" id="2173173"/>
    <lineage>
        <taxon>Bacteria</taxon>
        <taxon>Bacillati</taxon>
        <taxon>Actinomycetota</taxon>
        <taxon>Actinomycetes</taxon>
        <taxon>Micrococcales</taxon>
        <taxon>Microbacteriaceae</taxon>
        <taxon>Amnibacterium</taxon>
    </lineage>
</organism>
<accession>A0A2V1HU53</accession>
<dbReference type="Proteomes" id="UP000244893">
    <property type="component" value="Unassembled WGS sequence"/>
</dbReference>
<dbReference type="PROSITE" id="PS51257">
    <property type="entry name" value="PROKAR_LIPOPROTEIN"/>
    <property type="match status" value="1"/>
</dbReference>
<feature type="domain" description="Periplasmic binding protein" evidence="5">
    <location>
        <begin position="99"/>
        <end position="350"/>
    </location>
</feature>
<comment type="similarity">
    <text evidence="2">Belongs to the bacterial solute-binding protein 2 family.</text>
</comment>
<evidence type="ECO:0000256" key="1">
    <source>
        <dbReference type="ARBA" id="ARBA00004196"/>
    </source>
</evidence>
<dbReference type="Pfam" id="PF13407">
    <property type="entry name" value="Peripla_BP_4"/>
    <property type="match status" value="1"/>
</dbReference>
<evidence type="ECO:0000259" key="5">
    <source>
        <dbReference type="Pfam" id="PF13407"/>
    </source>
</evidence>
<sequence>MTNTAFRRRGAVRILAASVGFATLIAVAGCSAEREGEGTTAAAEDCINADEAQASYAESWSSVADAFGLTDFEPVEEEVCEVDATVWEAEPKQDDTYRIAFAAQGPNNSWGVLSEEALEYHADELGVDVLYASANGDATTQVDNIEQLTSQDPDAMVVVPMGEGISGQVKAATDAGIPVVLCSGVLPDSAGATSTVTRQYDLLGSAYAEWIASQIGGEGKVAILSGLAGVPTAEYQKAAAEKTFAKYPGIEVVTTQYTEWSPTVAKTVAQNLIASYPDLDAIWSDSGYGSVGVIQAYQEAGKEVPPITGDAINDFIQAAEGTDVKYALSTFPPEMSSTCLDTAVDLLKGEPVLNKVYIDSPSFTNEDGAQYAREDCDGGLLVPSSAPEDLLVSLGICNA</sequence>
<feature type="chain" id="PRO_5038557632" description="Periplasmic binding protein domain-containing protein" evidence="4">
    <location>
        <begin position="29"/>
        <end position="399"/>
    </location>
</feature>
<gene>
    <name evidence="6" type="ORF">DDQ50_12780</name>
</gene>
<evidence type="ECO:0000313" key="6">
    <source>
        <dbReference type="EMBL" id="PVZ94569.1"/>
    </source>
</evidence>
<dbReference type="SUPFAM" id="SSF53822">
    <property type="entry name" value="Periplasmic binding protein-like I"/>
    <property type="match status" value="1"/>
</dbReference>
<dbReference type="PANTHER" id="PTHR46847">
    <property type="entry name" value="D-ALLOSE-BINDING PERIPLASMIC PROTEIN-RELATED"/>
    <property type="match status" value="1"/>
</dbReference>
<dbReference type="OrthoDB" id="7322203at2"/>
<feature type="signal peptide" evidence="4">
    <location>
        <begin position="1"/>
        <end position="28"/>
    </location>
</feature>
<dbReference type="GO" id="GO:0030246">
    <property type="term" value="F:carbohydrate binding"/>
    <property type="evidence" value="ECO:0007669"/>
    <property type="project" value="UniProtKB-ARBA"/>
</dbReference>
<evidence type="ECO:0000256" key="3">
    <source>
        <dbReference type="ARBA" id="ARBA00022729"/>
    </source>
</evidence>
<name>A0A2V1HU53_9MICO</name>
<keyword evidence="3 4" id="KW-0732">Signal</keyword>
<dbReference type="EMBL" id="QEOP01000002">
    <property type="protein sequence ID" value="PVZ94569.1"/>
    <property type="molecule type" value="Genomic_DNA"/>
</dbReference>
<protein>
    <recommendedName>
        <fullName evidence="5">Periplasmic binding protein domain-containing protein</fullName>
    </recommendedName>
</protein>
<dbReference type="Gene3D" id="3.40.50.2300">
    <property type="match status" value="2"/>
</dbReference>
<evidence type="ECO:0000256" key="2">
    <source>
        <dbReference type="ARBA" id="ARBA00007639"/>
    </source>
</evidence>
<evidence type="ECO:0000313" key="7">
    <source>
        <dbReference type="Proteomes" id="UP000244893"/>
    </source>
</evidence>
<dbReference type="PANTHER" id="PTHR46847:SF1">
    <property type="entry name" value="D-ALLOSE-BINDING PERIPLASMIC PROTEIN-RELATED"/>
    <property type="match status" value="1"/>
</dbReference>
<dbReference type="InterPro" id="IPR025997">
    <property type="entry name" value="SBP_2_dom"/>
</dbReference>
<dbReference type="InterPro" id="IPR028082">
    <property type="entry name" value="Peripla_BP_I"/>
</dbReference>
<comment type="caution">
    <text evidence="6">The sequence shown here is derived from an EMBL/GenBank/DDBJ whole genome shotgun (WGS) entry which is preliminary data.</text>
</comment>
<reference evidence="6 7" key="1">
    <citation type="submission" date="2018-05" db="EMBL/GenBank/DDBJ databases">
        <title>Amnibacterium sp. M8JJ-5, whole genome shotgun sequence.</title>
        <authorList>
            <person name="Tuo L."/>
        </authorList>
    </citation>
    <scope>NUCLEOTIDE SEQUENCE [LARGE SCALE GENOMIC DNA]</scope>
    <source>
        <strain evidence="6 7">M8JJ-5</strain>
    </source>
</reference>
<dbReference type="GO" id="GO:0030313">
    <property type="term" value="C:cell envelope"/>
    <property type="evidence" value="ECO:0007669"/>
    <property type="project" value="UniProtKB-SubCell"/>
</dbReference>